<sequence>MRDGPPPWRRVSYDQYVTAVAMTLARRHRTAWSWRKWAWICRCGVDLPCRNRHRIPINRGHWPTQEGQ</sequence>
<evidence type="ECO:0008006" key="3">
    <source>
        <dbReference type="Google" id="ProtNLM"/>
    </source>
</evidence>
<gene>
    <name evidence="1" type="ORF">D7147_08855</name>
</gene>
<reference evidence="1 2" key="1">
    <citation type="submission" date="2018-09" db="EMBL/GenBank/DDBJ databases">
        <title>Micromonospora sp. nov. MS1-9, isolated from a root of Musa sp.</title>
        <authorList>
            <person name="Kuncharoen N."/>
            <person name="Kudo T."/>
            <person name="Ohkuma M."/>
            <person name="Yuki M."/>
            <person name="Tanasupawat S."/>
        </authorList>
    </citation>
    <scope>NUCLEOTIDE SEQUENCE [LARGE SCALE GENOMIC DNA]</scope>
    <source>
        <strain evidence="1 2">NGC1-4</strain>
    </source>
</reference>
<protein>
    <recommendedName>
        <fullName evidence="3">Transposase</fullName>
    </recommendedName>
</protein>
<organism evidence="1 2">
    <name type="scientific">Micromonospora musae</name>
    <dbReference type="NCBI Taxonomy" id="1894970"/>
    <lineage>
        <taxon>Bacteria</taxon>
        <taxon>Bacillati</taxon>
        <taxon>Actinomycetota</taxon>
        <taxon>Actinomycetes</taxon>
        <taxon>Micromonosporales</taxon>
        <taxon>Micromonosporaceae</taxon>
        <taxon>Micromonospora</taxon>
    </lineage>
</organism>
<evidence type="ECO:0000313" key="2">
    <source>
        <dbReference type="Proteomes" id="UP000271548"/>
    </source>
</evidence>
<accession>A0ABX9REH1</accession>
<proteinExistence type="predicted"/>
<dbReference type="EMBL" id="RAZS01000003">
    <property type="protein sequence ID" value="RKN20918.1"/>
    <property type="molecule type" value="Genomic_DNA"/>
</dbReference>
<evidence type="ECO:0000313" key="1">
    <source>
        <dbReference type="EMBL" id="RKN20918.1"/>
    </source>
</evidence>
<keyword evidence="2" id="KW-1185">Reference proteome</keyword>
<comment type="caution">
    <text evidence="1">The sequence shown here is derived from an EMBL/GenBank/DDBJ whole genome shotgun (WGS) entry which is preliminary data.</text>
</comment>
<dbReference type="Proteomes" id="UP000271548">
    <property type="component" value="Unassembled WGS sequence"/>
</dbReference>
<name>A0ABX9REH1_9ACTN</name>